<feature type="domain" description="ABC transporter" evidence="10">
    <location>
        <begin position="46"/>
        <end position="322"/>
    </location>
</feature>
<gene>
    <name evidence="11" type="ORF">MICPUCDRAFT_53671</name>
</gene>
<accession>C1N7F2</accession>
<evidence type="ECO:0000259" key="10">
    <source>
        <dbReference type="PROSITE" id="PS50893"/>
    </source>
</evidence>
<evidence type="ECO:0000256" key="8">
    <source>
        <dbReference type="SAM" id="MobiDB-lite"/>
    </source>
</evidence>
<dbReference type="Proteomes" id="UP000001876">
    <property type="component" value="Unassembled WGS sequence"/>
</dbReference>
<dbReference type="Pfam" id="PF01061">
    <property type="entry name" value="ABC2_membrane"/>
    <property type="match status" value="1"/>
</dbReference>
<dbReference type="InterPro" id="IPR017871">
    <property type="entry name" value="ABC_transporter-like_CS"/>
</dbReference>
<dbReference type="GO" id="GO:0016020">
    <property type="term" value="C:membrane"/>
    <property type="evidence" value="ECO:0007669"/>
    <property type="project" value="UniProtKB-SubCell"/>
</dbReference>
<dbReference type="InterPro" id="IPR050352">
    <property type="entry name" value="ABCG_transporters"/>
</dbReference>
<dbReference type="GeneID" id="9689166"/>
<evidence type="ECO:0000313" key="12">
    <source>
        <dbReference type="Proteomes" id="UP000001876"/>
    </source>
</evidence>
<feature type="transmembrane region" description="Helical" evidence="9">
    <location>
        <begin position="437"/>
        <end position="459"/>
    </location>
</feature>
<evidence type="ECO:0000256" key="1">
    <source>
        <dbReference type="ARBA" id="ARBA00004141"/>
    </source>
</evidence>
<proteinExistence type="predicted"/>
<dbReference type="PROSITE" id="PS00211">
    <property type="entry name" value="ABC_TRANSPORTER_1"/>
    <property type="match status" value="1"/>
</dbReference>
<evidence type="ECO:0000256" key="3">
    <source>
        <dbReference type="ARBA" id="ARBA00022692"/>
    </source>
</evidence>
<keyword evidence="6 9" id="KW-1133">Transmembrane helix</keyword>
<dbReference type="PANTHER" id="PTHR48041">
    <property type="entry name" value="ABC TRANSPORTER G FAMILY MEMBER 28"/>
    <property type="match status" value="1"/>
</dbReference>
<keyword evidence="4" id="KW-0547">Nucleotide-binding</keyword>
<dbReference type="InterPro" id="IPR013525">
    <property type="entry name" value="ABC2_TM"/>
</dbReference>
<protein>
    <submittedName>
        <fullName evidence="11">ATP-binding cassette superfamily</fullName>
    </submittedName>
</protein>
<evidence type="ECO:0000313" key="11">
    <source>
        <dbReference type="EMBL" id="EEH52262.1"/>
    </source>
</evidence>
<sequence length="664" mass="70308">MALGERYSVAVAFARVSFAVAVTPSPSREKTETTRVARGGGKEDALRSPSPGPGPAASAKTIVSPIDGVIRPGSLVAIMDPSGCGKSTLLDLLAGRKRPSAAAVGAFYLTLVPIRPRWRVGGDVYFNGRRRGDDGGEHIPRLTSYVPQHDVLCAHETVLEAVTFACALRADHGYLKPGRARATERAHHSRRAIELCGLSAVANDVVGDANRGGGGESARGLSGGQRRRLSIAKALVAGASVCFMDEPTSGLSSSDAATVIETLSRLRRAFSCSFACVIHATRARAFEAFTDLVLLARGGRCVFNSLDGGGGGAAASPTPKRVEDYLAALGHAKPRGVPIAEYALDLITPVDESESDVAEGRAARVDVSNDLWRRYEDFVAPAMRAALDVAIARPGTSPRSITAAGARPRETRVTCAWRQFRVLFSRDARLARRNRDVLLAIFGNAILMGVLVGVVFLDVRNSGPENVQYQLSFVFMVIVVGALNANAAVPVYVVDAEIFSGETSENMYSVFPYAASKALTWGLINGLATCVFATITLVLAGFATSPTDSIARAGANYGRFLLAVLLAFFATDALMGAIASRATSHQAANAVIGGALGVLSLFNGFTANRRNLPTWLFWAQYASPFYWGFVAASVPLMRAYDPGGGGGTSDEDGWNGADSSRWWR</sequence>
<dbReference type="InterPro" id="IPR003439">
    <property type="entry name" value="ABC_transporter-like_ATP-bd"/>
</dbReference>
<feature type="transmembrane region" description="Helical" evidence="9">
    <location>
        <begin position="560"/>
        <end position="580"/>
    </location>
</feature>
<organism evidence="12">
    <name type="scientific">Micromonas pusilla (strain CCMP1545)</name>
    <name type="common">Picoplanktonic green alga</name>
    <dbReference type="NCBI Taxonomy" id="564608"/>
    <lineage>
        <taxon>Eukaryota</taxon>
        <taxon>Viridiplantae</taxon>
        <taxon>Chlorophyta</taxon>
        <taxon>Mamiellophyceae</taxon>
        <taxon>Mamiellales</taxon>
        <taxon>Mamiellaceae</taxon>
        <taxon>Micromonas</taxon>
    </lineage>
</organism>
<feature type="region of interest" description="Disordered" evidence="8">
    <location>
        <begin position="25"/>
        <end position="60"/>
    </location>
</feature>
<keyword evidence="12" id="KW-1185">Reference proteome</keyword>
<dbReference type="Gene3D" id="3.40.50.300">
    <property type="entry name" value="P-loop containing nucleotide triphosphate hydrolases"/>
    <property type="match status" value="1"/>
</dbReference>
<dbReference type="GO" id="GO:0005524">
    <property type="term" value="F:ATP binding"/>
    <property type="evidence" value="ECO:0007669"/>
    <property type="project" value="UniProtKB-KW"/>
</dbReference>
<name>C1N7F2_MICPC</name>
<feature type="transmembrane region" description="Helical" evidence="9">
    <location>
        <begin position="586"/>
        <end position="605"/>
    </location>
</feature>
<dbReference type="eggNOG" id="KOG0065">
    <property type="taxonomic scope" value="Eukaryota"/>
</dbReference>
<evidence type="ECO:0000256" key="9">
    <source>
        <dbReference type="SAM" id="Phobius"/>
    </source>
</evidence>
<evidence type="ECO:0000256" key="6">
    <source>
        <dbReference type="ARBA" id="ARBA00022989"/>
    </source>
</evidence>
<evidence type="ECO:0000256" key="2">
    <source>
        <dbReference type="ARBA" id="ARBA00022448"/>
    </source>
</evidence>
<dbReference type="STRING" id="564608.C1N7F2"/>
<evidence type="ECO:0000256" key="7">
    <source>
        <dbReference type="ARBA" id="ARBA00023136"/>
    </source>
</evidence>
<evidence type="ECO:0000256" key="5">
    <source>
        <dbReference type="ARBA" id="ARBA00022840"/>
    </source>
</evidence>
<feature type="compositionally biased region" description="Basic and acidic residues" evidence="8">
    <location>
        <begin position="27"/>
        <end position="46"/>
    </location>
</feature>
<reference evidence="11 12" key="1">
    <citation type="journal article" date="2009" name="Science">
        <title>Green evolution and dynamic adaptations revealed by genomes of the marine picoeukaryotes Micromonas.</title>
        <authorList>
            <person name="Worden A.Z."/>
            <person name="Lee J.H."/>
            <person name="Mock T."/>
            <person name="Rouze P."/>
            <person name="Simmons M.P."/>
            <person name="Aerts A.L."/>
            <person name="Allen A.E."/>
            <person name="Cuvelier M.L."/>
            <person name="Derelle E."/>
            <person name="Everett M.V."/>
            <person name="Foulon E."/>
            <person name="Grimwood J."/>
            <person name="Gundlach H."/>
            <person name="Henrissat B."/>
            <person name="Napoli C."/>
            <person name="McDonald S.M."/>
            <person name="Parker M.S."/>
            <person name="Rombauts S."/>
            <person name="Salamov A."/>
            <person name="Von Dassow P."/>
            <person name="Badger J.H."/>
            <person name="Coutinho P.M."/>
            <person name="Demir E."/>
            <person name="Dubchak I."/>
            <person name="Gentemann C."/>
            <person name="Eikrem W."/>
            <person name="Gready J.E."/>
            <person name="John U."/>
            <person name="Lanier W."/>
            <person name="Lindquist E.A."/>
            <person name="Lucas S."/>
            <person name="Mayer K.F."/>
            <person name="Moreau H."/>
            <person name="Not F."/>
            <person name="Otillar R."/>
            <person name="Panaud O."/>
            <person name="Pangilinan J."/>
            <person name="Paulsen I."/>
            <person name="Piegu B."/>
            <person name="Poliakov A."/>
            <person name="Robbens S."/>
            <person name="Schmutz J."/>
            <person name="Toulza E."/>
            <person name="Wyss T."/>
            <person name="Zelensky A."/>
            <person name="Zhou K."/>
            <person name="Armbrust E.V."/>
            <person name="Bhattacharya D."/>
            <person name="Goodenough U.W."/>
            <person name="Van de Peer Y."/>
            <person name="Grigoriev I.V."/>
        </authorList>
    </citation>
    <scope>NUCLEOTIDE SEQUENCE [LARGE SCALE GENOMIC DNA]</scope>
    <source>
        <strain evidence="11 12">CCMP1545</strain>
    </source>
</reference>
<feature type="transmembrane region" description="Helical" evidence="9">
    <location>
        <begin position="518"/>
        <end position="540"/>
    </location>
</feature>
<dbReference type="Pfam" id="PF00005">
    <property type="entry name" value="ABC_tran"/>
    <property type="match status" value="1"/>
</dbReference>
<feature type="region of interest" description="Disordered" evidence="8">
    <location>
        <begin position="644"/>
        <end position="664"/>
    </location>
</feature>
<keyword evidence="5 11" id="KW-0067">ATP-binding</keyword>
<feature type="transmembrane region" description="Helical" evidence="9">
    <location>
        <begin position="471"/>
        <end position="493"/>
    </location>
</feature>
<dbReference type="InterPro" id="IPR003593">
    <property type="entry name" value="AAA+_ATPase"/>
</dbReference>
<evidence type="ECO:0000256" key="4">
    <source>
        <dbReference type="ARBA" id="ARBA00022741"/>
    </source>
</evidence>
<dbReference type="GO" id="GO:0140359">
    <property type="term" value="F:ABC-type transporter activity"/>
    <property type="evidence" value="ECO:0007669"/>
    <property type="project" value="InterPro"/>
</dbReference>
<dbReference type="OrthoDB" id="66620at2759"/>
<dbReference type="GO" id="GO:0016887">
    <property type="term" value="F:ATP hydrolysis activity"/>
    <property type="evidence" value="ECO:0007669"/>
    <property type="project" value="InterPro"/>
</dbReference>
<comment type="subcellular location">
    <subcellularLocation>
        <location evidence="1">Membrane</location>
        <topology evidence="1">Multi-pass membrane protein</topology>
    </subcellularLocation>
</comment>
<dbReference type="PROSITE" id="PS50893">
    <property type="entry name" value="ABC_TRANSPORTER_2"/>
    <property type="match status" value="1"/>
</dbReference>
<dbReference type="EMBL" id="GG663749">
    <property type="protein sequence ID" value="EEH52262.1"/>
    <property type="molecule type" value="Genomic_DNA"/>
</dbReference>
<dbReference type="PANTHER" id="PTHR48041:SF91">
    <property type="entry name" value="ABC TRANSPORTER G FAMILY MEMBER 28"/>
    <property type="match status" value="1"/>
</dbReference>
<dbReference type="RefSeq" id="XP_003063889.1">
    <property type="nucleotide sequence ID" value="XM_003063843.1"/>
</dbReference>
<dbReference type="AlphaFoldDB" id="C1N7F2"/>
<keyword evidence="7 9" id="KW-0472">Membrane</keyword>
<dbReference type="SUPFAM" id="SSF52540">
    <property type="entry name" value="P-loop containing nucleoside triphosphate hydrolases"/>
    <property type="match status" value="1"/>
</dbReference>
<keyword evidence="2" id="KW-0813">Transport</keyword>
<keyword evidence="3 9" id="KW-0812">Transmembrane</keyword>
<dbReference type="OMA" id="YNCAREI"/>
<dbReference type="SMART" id="SM00382">
    <property type="entry name" value="AAA"/>
    <property type="match status" value="1"/>
</dbReference>
<dbReference type="InterPro" id="IPR027417">
    <property type="entry name" value="P-loop_NTPase"/>
</dbReference>
<dbReference type="KEGG" id="mpp:MICPUCDRAFT_53671"/>